<accession>A0A9W6G9A5</accession>
<evidence type="ECO:0000313" key="2">
    <source>
        <dbReference type="Proteomes" id="UP001144313"/>
    </source>
</evidence>
<name>A0A9W6G9A5_9ACTN</name>
<gene>
    <name evidence="1" type="ORF">GALLR39Z86_35490</name>
</gene>
<keyword evidence="2" id="KW-1185">Reference proteome</keyword>
<proteinExistence type="predicted"/>
<dbReference type="RefSeq" id="WP_270116762.1">
    <property type="nucleotide sequence ID" value="NZ_BAAAOL010000017.1"/>
</dbReference>
<evidence type="ECO:0000313" key="1">
    <source>
        <dbReference type="EMBL" id="GLI43699.1"/>
    </source>
</evidence>
<dbReference type="Proteomes" id="UP001144313">
    <property type="component" value="Unassembled WGS sequence"/>
</dbReference>
<sequence length="73" mass="7982">MTRHNINIDDDVWRIAAASGNASAYIEQAVKDRYLHELENAAGVIVAALPQSEIDDWRAWGTSIADDATGGQR</sequence>
<protein>
    <submittedName>
        <fullName evidence="1">Uncharacterized protein</fullName>
    </submittedName>
</protein>
<dbReference type="AlphaFoldDB" id="A0A9W6G9A5"/>
<dbReference type="EMBL" id="BSDT01000001">
    <property type="protein sequence ID" value="GLI43699.1"/>
    <property type="molecule type" value="Genomic_DNA"/>
</dbReference>
<organism evidence="1 2">
    <name type="scientific">Glycomyces algeriensis</name>
    <dbReference type="NCBI Taxonomy" id="256037"/>
    <lineage>
        <taxon>Bacteria</taxon>
        <taxon>Bacillati</taxon>
        <taxon>Actinomycetota</taxon>
        <taxon>Actinomycetes</taxon>
        <taxon>Glycomycetales</taxon>
        <taxon>Glycomycetaceae</taxon>
        <taxon>Glycomyces</taxon>
    </lineage>
</organism>
<comment type="caution">
    <text evidence="1">The sequence shown here is derived from an EMBL/GenBank/DDBJ whole genome shotgun (WGS) entry which is preliminary data.</text>
</comment>
<reference evidence="1" key="1">
    <citation type="submission" date="2022-12" db="EMBL/GenBank/DDBJ databases">
        <title>Reference genome sequencing for broad-spectrum identification of bacterial and archaeal isolates by mass spectrometry.</title>
        <authorList>
            <person name="Sekiguchi Y."/>
            <person name="Tourlousse D.M."/>
        </authorList>
    </citation>
    <scope>NUCLEOTIDE SEQUENCE</scope>
    <source>
        <strain evidence="1">LLR39Z86</strain>
    </source>
</reference>